<dbReference type="GO" id="GO:0005829">
    <property type="term" value="C:cytosol"/>
    <property type="evidence" value="ECO:0007669"/>
    <property type="project" value="TreeGrafter"/>
</dbReference>
<comment type="caution">
    <text evidence="4">Lacks conserved residue(s) required for the propagation of feature annotation.</text>
</comment>
<dbReference type="GO" id="GO:0006189">
    <property type="term" value="P:'de novo' IMP biosynthetic process"/>
    <property type="evidence" value="ECO:0007669"/>
    <property type="project" value="UniProtKB-UniRule"/>
</dbReference>
<keyword evidence="3 4" id="KW-0658">Purine biosynthesis</keyword>
<dbReference type="Proteomes" id="UP000077407">
    <property type="component" value="Unassembled WGS sequence"/>
</dbReference>
<protein>
    <recommendedName>
        <fullName evidence="4">Phosphoribosylglycinamide formyltransferase</fullName>
        <ecNumber evidence="4">2.1.2.2</ecNumber>
    </recommendedName>
    <alternativeName>
        <fullName evidence="4">5'-phosphoribosylglycinamide transformylase</fullName>
    </alternativeName>
    <alternativeName>
        <fullName evidence="4">GAR transformylase</fullName>
        <shortName evidence="4">GART</shortName>
    </alternativeName>
</protein>
<dbReference type="PATRIC" id="fig|1538.10.peg.3474"/>
<evidence type="ECO:0000256" key="2">
    <source>
        <dbReference type="ARBA" id="ARBA00022679"/>
    </source>
</evidence>
<evidence type="ECO:0000256" key="3">
    <source>
        <dbReference type="ARBA" id="ARBA00022755"/>
    </source>
</evidence>
<dbReference type="RefSeq" id="WP_063556695.1">
    <property type="nucleotide sequence ID" value="NZ_LITT01000058.1"/>
</dbReference>
<dbReference type="EMBL" id="LITT01000058">
    <property type="protein sequence ID" value="OAA83627.1"/>
    <property type="molecule type" value="Genomic_DNA"/>
</dbReference>
<name>A0A168LS60_9CLOT</name>
<sequence>MFKIAVLVSGGGTDLQSIIDAVESGYIKSCSIEAVIGDRPGIYALERAEKHNIKSYVLDKKIYKSNISQEILKMLKDKVDLIVCAGWLSILKGELISEFRNKIVNIHPSLIPSFCGDGMYGIKVHEKAIEYGVKVSGCTVHFVDEGTDSGPIIIQKTVPVYFEDTPEMLQKKILEEEHKALPEVIKLISENKIVVKNRIVKVCN</sequence>
<gene>
    <name evidence="4 6" type="primary">purN</name>
    <name evidence="6" type="ORF">WY13_03414</name>
</gene>
<reference evidence="6 7" key="1">
    <citation type="journal article" date="2015" name="Biotechnol. Bioeng.">
        <title>Genome sequence and phenotypic characterization of Caulobacter segnis.</title>
        <authorList>
            <person name="Patel S."/>
            <person name="Fletcher B."/>
            <person name="Scott D.C."/>
            <person name="Ely B."/>
        </authorList>
    </citation>
    <scope>NUCLEOTIDE SEQUENCE [LARGE SCALE GENOMIC DNA]</scope>
    <source>
        <strain evidence="6 7">ERI-2</strain>
    </source>
</reference>
<accession>A0A168LS60</accession>
<dbReference type="AlphaFoldDB" id="A0A168LS60"/>
<feature type="active site" description="Proton donor" evidence="4">
    <location>
        <position position="107"/>
    </location>
</feature>
<dbReference type="OrthoDB" id="9806170at2"/>
<dbReference type="HAMAP" id="MF_01930">
    <property type="entry name" value="PurN"/>
    <property type="match status" value="1"/>
</dbReference>
<dbReference type="GO" id="GO:0004644">
    <property type="term" value="F:phosphoribosylglycinamide formyltransferase activity"/>
    <property type="evidence" value="ECO:0007669"/>
    <property type="project" value="UniProtKB-UniRule"/>
</dbReference>
<dbReference type="EC" id="2.1.2.2" evidence="4"/>
<dbReference type="PANTHER" id="PTHR43369">
    <property type="entry name" value="PHOSPHORIBOSYLGLYCINAMIDE FORMYLTRANSFERASE"/>
    <property type="match status" value="1"/>
</dbReference>
<proteinExistence type="inferred from homology"/>
<comment type="similarity">
    <text evidence="4">Belongs to the GART family.</text>
</comment>
<evidence type="ECO:0000313" key="6">
    <source>
        <dbReference type="EMBL" id="OAA83627.1"/>
    </source>
</evidence>
<dbReference type="InterPro" id="IPR036477">
    <property type="entry name" value="Formyl_transf_N_sf"/>
</dbReference>
<evidence type="ECO:0000259" key="5">
    <source>
        <dbReference type="Pfam" id="PF00551"/>
    </source>
</evidence>
<dbReference type="Pfam" id="PF00551">
    <property type="entry name" value="Formyl_trans_N"/>
    <property type="match status" value="1"/>
</dbReference>
<dbReference type="NCBIfam" id="TIGR00639">
    <property type="entry name" value="PurN"/>
    <property type="match status" value="1"/>
</dbReference>
<feature type="site" description="Raises pKa of active site His" evidence="4">
    <location>
        <position position="148"/>
    </location>
</feature>
<dbReference type="UniPathway" id="UPA00074">
    <property type="reaction ID" value="UER00126"/>
</dbReference>
<comment type="catalytic activity">
    <reaction evidence="4">
        <text>N(1)-(5-phospho-beta-D-ribosyl)glycinamide + (6R)-10-formyltetrahydrofolate = N(2)-formyl-N(1)-(5-phospho-beta-D-ribosyl)glycinamide + (6S)-5,6,7,8-tetrahydrofolate + H(+)</text>
        <dbReference type="Rhea" id="RHEA:15053"/>
        <dbReference type="ChEBI" id="CHEBI:15378"/>
        <dbReference type="ChEBI" id="CHEBI:57453"/>
        <dbReference type="ChEBI" id="CHEBI:143788"/>
        <dbReference type="ChEBI" id="CHEBI:147286"/>
        <dbReference type="ChEBI" id="CHEBI:195366"/>
        <dbReference type="EC" id="2.1.2.2"/>
    </reaction>
</comment>
<organism evidence="6 7">
    <name type="scientific">Clostridium ljungdahlii</name>
    <dbReference type="NCBI Taxonomy" id="1538"/>
    <lineage>
        <taxon>Bacteria</taxon>
        <taxon>Bacillati</taxon>
        <taxon>Bacillota</taxon>
        <taxon>Clostridia</taxon>
        <taxon>Eubacteriales</taxon>
        <taxon>Clostridiaceae</taxon>
        <taxon>Clostridium</taxon>
    </lineage>
</organism>
<evidence type="ECO:0000313" key="7">
    <source>
        <dbReference type="Proteomes" id="UP000077407"/>
    </source>
</evidence>
<evidence type="ECO:0000256" key="1">
    <source>
        <dbReference type="ARBA" id="ARBA00005054"/>
    </source>
</evidence>
<dbReference type="CDD" id="cd08645">
    <property type="entry name" value="FMT_core_GART"/>
    <property type="match status" value="1"/>
</dbReference>
<dbReference type="Gene3D" id="3.40.50.170">
    <property type="entry name" value="Formyl transferase, N-terminal domain"/>
    <property type="match status" value="1"/>
</dbReference>
<dbReference type="InterPro" id="IPR002376">
    <property type="entry name" value="Formyl_transf_N"/>
</dbReference>
<dbReference type="InterPro" id="IPR004607">
    <property type="entry name" value="GART"/>
</dbReference>
<dbReference type="SUPFAM" id="SSF53328">
    <property type="entry name" value="Formyltransferase"/>
    <property type="match status" value="1"/>
</dbReference>
<feature type="domain" description="Formyl transferase N-terminal" evidence="5">
    <location>
        <begin position="3"/>
        <end position="185"/>
    </location>
</feature>
<feature type="binding site" evidence="4">
    <location>
        <position position="64"/>
    </location>
    <ligand>
        <name>(6R)-10-formyltetrahydrofolate</name>
        <dbReference type="ChEBI" id="CHEBI:195366"/>
    </ligand>
</feature>
<comment type="pathway">
    <text evidence="1 4">Purine metabolism; IMP biosynthesis via de novo pathway; N(2)-formyl-N(1)-(5-phospho-D-ribosyl)glycinamide from N(1)-(5-phospho-D-ribosyl)glycinamide (10-formyl THF route): step 1/1.</text>
</comment>
<comment type="function">
    <text evidence="4">Catalyzes the transfer of a formyl group from 10-formyltetrahydrofolate to 5-phospho-ribosyl-glycinamide (GAR), producing 5-phospho-ribosyl-N-formylglycinamide (FGAR) and tetrahydrofolate.</text>
</comment>
<comment type="caution">
    <text evidence="6">The sequence shown here is derived from an EMBL/GenBank/DDBJ whole genome shotgun (WGS) entry which is preliminary data.</text>
</comment>
<dbReference type="PANTHER" id="PTHR43369:SF2">
    <property type="entry name" value="PHOSPHORIBOSYLGLYCINAMIDE FORMYLTRANSFERASE"/>
    <property type="match status" value="1"/>
</dbReference>
<evidence type="ECO:0000256" key="4">
    <source>
        <dbReference type="HAMAP-Rule" id="MF_01930"/>
    </source>
</evidence>
<feature type="binding site" evidence="4">
    <location>
        <position position="105"/>
    </location>
    <ligand>
        <name>(6R)-10-formyltetrahydrofolate</name>
        <dbReference type="ChEBI" id="CHEBI:195366"/>
    </ligand>
</feature>
<keyword evidence="2 4" id="KW-0808">Transferase</keyword>